<organism evidence="1 2">
    <name type="scientific">Extremus antarcticus</name>
    <dbReference type="NCBI Taxonomy" id="702011"/>
    <lineage>
        <taxon>Eukaryota</taxon>
        <taxon>Fungi</taxon>
        <taxon>Dikarya</taxon>
        <taxon>Ascomycota</taxon>
        <taxon>Pezizomycotina</taxon>
        <taxon>Dothideomycetes</taxon>
        <taxon>Dothideomycetidae</taxon>
        <taxon>Mycosphaerellales</taxon>
        <taxon>Extremaceae</taxon>
        <taxon>Extremus</taxon>
    </lineage>
</organism>
<comment type="caution">
    <text evidence="1">The sequence shown here is derived from an EMBL/GenBank/DDBJ whole genome shotgun (WGS) entry which is preliminary data.</text>
</comment>
<evidence type="ECO:0000313" key="1">
    <source>
        <dbReference type="EMBL" id="KAK3048116.1"/>
    </source>
</evidence>
<protein>
    <submittedName>
        <fullName evidence="1">Uncharacterized protein</fullName>
    </submittedName>
</protein>
<reference evidence="1" key="1">
    <citation type="submission" date="2023-04" db="EMBL/GenBank/DDBJ databases">
        <title>Black Yeasts Isolated from many extreme environments.</title>
        <authorList>
            <person name="Coleine C."/>
            <person name="Stajich J.E."/>
            <person name="Selbmann L."/>
        </authorList>
    </citation>
    <scope>NUCLEOTIDE SEQUENCE</scope>
    <source>
        <strain evidence="1">CCFEE 5312</strain>
    </source>
</reference>
<accession>A0AAJ0DE37</accession>
<keyword evidence="2" id="KW-1185">Reference proteome</keyword>
<dbReference type="EMBL" id="JAWDJX010000052">
    <property type="protein sequence ID" value="KAK3048116.1"/>
    <property type="molecule type" value="Genomic_DNA"/>
</dbReference>
<name>A0AAJ0DE37_9PEZI</name>
<gene>
    <name evidence="1" type="ORF">LTR09_010455</name>
</gene>
<dbReference type="AlphaFoldDB" id="A0AAJ0DE37"/>
<sequence>MLKDKLVRAIYASKASPTPEAIAMSDSQQQNTTPTSATLSVPDLVRRTENNQTVEIPTNAQLQRGSSKQELLDALIKLVEFICGHRHYLGEKSQAAEDVGWKWEWLMHFPRAGDFAWARRQPLAIMFEAALGDANKMLERREESTSTPAS</sequence>
<proteinExistence type="predicted"/>
<dbReference type="Proteomes" id="UP001271007">
    <property type="component" value="Unassembled WGS sequence"/>
</dbReference>
<evidence type="ECO:0000313" key="2">
    <source>
        <dbReference type="Proteomes" id="UP001271007"/>
    </source>
</evidence>